<dbReference type="Proteomes" id="UP001060012">
    <property type="component" value="Chromosome"/>
</dbReference>
<name>A0ABY5E836_9BACT</name>
<gene>
    <name evidence="1" type="ORF">NJU99_06945</name>
</gene>
<protein>
    <submittedName>
        <fullName evidence="1">Uncharacterized protein</fullName>
    </submittedName>
</protein>
<organism evidence="1 2">
    <name type="scientific">Arcobacter roscoffensis</name>
    <dbReference type="NCBI Taxonomy" id="2961520"/>
    <lineage>
        <taxon>Bacteria</taxon>
        <taxon>Pseudomonadati</taxon>
        <taxon>Campylobacterota</taxon>
        <taxon>Epsilonproteobacteria</taxon>
        <taxon>Campylobacterales</taxon>
        <taxon>Arcobacteraceae</taxon>
        <taxon>Arcobacter</taxon>
    </lineage>
</organism>
<sequence>MHYLERLKDIEAEFLEQYPKGFKDEYFFPTMKKFKPEKLEEFAKEALKKENFSNPNLIVENFYKVIQKSVMVSLFDKLKLKDALATLNSYEKDMLSIEIYELLYGNKKEGFEGLVEFLAEYRLAKWTIISVVPYYLNRKKEYFIKPTTTKNIIKYFDLKDVIYKPKPSYEFYERFSKHLNDMKKNVDSSVKFDNAVFTGFLRIAIEMGEE</sequence>
<dbReference type="EMBL" id="CP100595">
    <property type="protein sequence ID" value="UTJ07827.1"/>
    <property type="molecule type" value="Genomic_DNA"/>
</dbReference>
<accession>A0ABY5E836</accession>
<evidence type="ECO:0000313" key="1">
    <source>
        <dbReference type="EMBL" id="UTJ07827.1"/>
    </source>
</evidence>
<keyword evidence="2" id="KW-1185">Reference proteome</keyword>
<dbReference type="RefSeq" id="WP_254578001.1">
    <property type="nucleotide sequence ID" value="NZ_CP100595.1"/>
</dbReference>
<reference evidence="1" key="1">
    <citation type="submission" date="2022-07" db="EMBL/GenBank/DDBJ databases">
        <title>Arcobacter roscoffensis sp. nov., a marine bacterium isolated from coastal seawater collected from Roscoff, France.</title>
        <authorList>
            <person name="Pascual J."/>
            <person name="Lepeaux C."/>
            <person name="Methner A."/>
            <person name="Overmann J."/>
        </authorList>
    </citation>
    <scope>NUCLEOTIDE SEQUENCE</scope>
    <source>
        <strain evidence="1">ARW1-2F2</strain>
    </source>
</reference>
<proteinExistence type="predicted"/>
<evidence type="ECO:0000313" key="2">
    <source>
        <dbReference type="Proteomes" id="UP001060012"/>
    </source>
</evidence>